<gene>
    <name evidence="3" type="ORF">BDY17DRAFT_356256</name>
</gene>
<evidence type="ECO:0000313" key="4">
    <source>
        <dbReference type="Proteomes" id="UP000799767"/>
    </source>
</evidence>
<evidence type="ECO:0000313" key="3">
    <source>
        <dbReference type="EMBL" id="KAF2479571.1"/>
    </source>
</evidence>
<sequence length="372" mass="38479">MMFRLLPLLVSLAAVAVASNVCSQFPYAELLPLSNYAPAEAFCSSRFPLTPCSTTITTSSTTIASSTVATVTVTTGTITTTATAGTVTSTVVTSISTASVTTGVTTITSTTGTSTTTTYGTTSTICTVAGDAPLQNKRSLSKRLRGREPHVAGDSLLERDHKITEDHSNDTKEHNIDTKEHNNDRRAYDQPSGESVVEAQFGSLSILTVSSTSLITATSDAEAATIDTVTATSTLSTNTVTTVSVQGTTITDEQATATVDGGPTTTTSEGCLASCTPGCDELPGGYYALDVTCDHSGTIEWNAYNTTTVSTLEACMSDCEAYYVNDVSCSGFYYDGNTGSCQFGSVDVFDLGGGPDLGLSLGVYNGCTPPSS</sequence>
<feature type="signal peptide" evidence="2">
    <location>
        <begin position="1"/>
        <end position="18"/>
    </location>
</feature>
<evidence type="ECO:0008006" key="5">
    <source>
        <dbReference type="Google" id="ProtNLM"/>
    </source>
</evidence>
<keyword evidence="2" id="KW-0732">Signal</keyword>
<dbReference type="RefSeq" id="XP_033586141.1">
    <property type="nucleotide sequence ID" value="XM_033738275.1"/>
</dbReference>
<dbReference type="Proteomes" id="UP000799767">
    <property type="component" value="Unassembled WGS sequence"/>
</dbReference>
<protein>
    <recommendedName>
        <fullName evidence="5">Apple domain-containing protein</fullName>
    </recommendedName>
</protein>
<evidence type="ECO:0000256" key="1">
    <source>
        <dbReference type="SAM" id="MobiDB-lite"/>
    </source>
</evidence>
<name>A0A6A6PIN2_9PEZI</name>
<feature type="compositionally biased region" description="Basic and acidic residues" evidence="1">
    <location>
        <begin position="160"/>
        <end position="188"/>
    </location>
</feature>
<dbReference type="EMBL" id="MU001641">
    <property type="protein sequence ID" value="KAF2479571.1"/>
    <property type="molecule type" value="Genomic_DNA"/>
</dbReference>
<proteinExistence type="predicted"/>
<accession>A0A6A6PIN2</accession>
<keyword evidence="4" id="KW-1185">Reference proteome</keyword>
<dbReference type="AlphaFoldDB" id="A0A6A6PIN2"/>
<evidence type="ECO:0000256" key="2">
    <source>
        <dbReference type="SAM" id="SignalP"/>
    </source>
</evidence>
<dbReference type="GeneID" id="54479277"/>
<feature type="chain" id="PRO_5025491191" description="Apple domain-containing protein" evidence="2">
    <location>
        <begin position="19"/>
        <end position="372"/>
    </location>
</feature>
<feature type="region of interest" description="Disordered" evidence="1">
    <location>
        <begin position="160"/>
        <end position="190"/>
    </location>
</feature>
<dbReference type="OrthoDB" id="3946737at2759"/>
<organism evidence="3 4">
    <name type="scientific">Neohortaea acidophila</name>
    <dbReference type="NCBI Taxonomy" id="245834"/>
    <lineage>
        <taxon>Eukaryota</taxon>
        <taxon>Fungi</taxon>
        <taxon>Dikarya</taxon>
        <taxon>Ascomycota</taxon>
        <taxon>Pezizomycotina</taxon>
        <taxon>Dothideomycetes</taxon>
        <taxon>Dothideomycetidae</taxon>
        <taxon>Mycosphaerellales</taxon>
        <taxon>Teratosphaeriaceae</taxon>
        <taxon>Neohortaea</taxon>
    </lineage>
</organism>
<reference evidence="3" key="1">
    <citation type="journal article" date="2020" name="Stud. Mycol.">
        <title>101 Dothideomycetes genomes: a test case for predicting lifestyles and emergence of pathogens.</title>
        <authorList>
            <person name="Haridas S."/>
            <person name="Albert R."/>
            <person name="Binder M."/>
            <person name="Bloem J."/>
            <person name="Labutti K."/>
            <person name="Salamov A."/>
            <person name="Andreopoulos B."/>
            <person name="Baker S."/>
            <person name="Barry K."/>
            <person name="Bills G."/>
            <person name="Bluhm B."/>
            <person name="Cannon C."/>
            <person name="Castanera R."/>
            <person name="Culley D."/>
            <person name="Daum C."/>
            <person name="Ezra D."/>
            <person name="Gonzalez J."/>
            <person name="Henrissat B."/>
            <person name="Kuo A."/>
            <person name="Liang C."/>
            <person name="Lipzen A."/>
            <person name="Lutzoni F."/>
            <person name="Magnuson J."/>
            <person name="Mondo S."/>
            <person name="Nolan M."/>
            <person name="Ohm R."/>
            <person name="Pangilinan J."/>
            <person name="Park H.-J."/>
            <person name="Ramirez L."/>
            <person name="Alfaro M."/>
            <person name="Sun H."/>
            <person name="Tritt A."/>
            <person name="Yoshinaga Y."/>
            <person name="Zwiers L.-H."/>
            <person name="Turgeon B."/>
            <person name="Goodwin S."/>
            <person name="Spatafora J."/>
            <person name="Crous P."/>
            <person name="Grigoriev I."/>
        </authorList>
    </citation>
    <scope>NUCLEOTIDE SEQUENCE</scope>
    <source>
        <strain evidence="3">CBS 113389</strain>
    </source>
</reference>